<protein>
    <submittedName>
        <fullName evidence="9">Uncharacterized protein DUF2029</fullName>
    </submittedName>
</protein>
<sequence length="437" mass="45661">MFRTRTATAPPPLSASILRAAPIVLGTTVLGLAILGFLDIPRISGDLLPLWLAGQAFAEGAPGEVYAPVEPVFRMLPPDSWAERARAAGYEGFVYPFVYPPLWAWVFGLIGRIADFQTLAGLASIVNPALLLATCLLAWRASGAPSGVLTHVAVALVLLLMTPVGVIAILQNQAQILVAFLVVLALERAQANRPVSAGAALALAASIKLFPAIFALFWLASGERRAFTAFAGVGLGLGLMSLAVAGWPLHAEFLAHVSAIGRTGFFSPLSFSLDGVLAKYMTGAPIEVLLGHTAPGTEVPRRITVAEKGPALVLAGQAALLLLTAGFAWAMARARQAARNAALWPAALALFPLIGPIAWGYYFIAATAFAPTLLSRLGMARGAAVLVVVFGPIHVWALPGMQALGTDFQLLGAVLFLILGLTFLVAARTGPERSGKT</sequence>
<gene>
    <name evidence="9" type="ORF">EV216_106140</name>
</gene>
<reference evidence="9 10" key="1">
    <citation type="submission" date="2019-03" db="EMBL/GenBank/DDBJ databases">
        <title>Genomic Encyclopedia of Type Strains, Phase IV (KMG-IV): sequencing the most valuable type-strain genomes for metagenomic binning, comparative biology and taxonomic classification.</title>
        <authorList>
            <person name="Goeker M."/>
        </authorList>
    </citation>
    <scope>NUCLEOTIDE SEQUENCE [LARGE SCALE GENOMIC DNA]</scope>
    <source>
        <strain evidence="9 10">DSM 21153</strain>
    </source>
</reference>
<dbReference type="RefSeq" id="WP_132694117.1">
    <property type="nucleotide sequence ID" value="NZ_SLVM01000006.1"/>
</dbReference>
<feature type="transmembrane region" description="Helical" evidence="8">
    <location>
        <begin position="226"/>
        <end position="249"/>
    </location>
</feature>
<feature type="transmembrane region" description="Helical" evidence="8">
    <location>
        <begin position="20"/>
        <end position="38"/>
    </location>
</feature>
<feature type="transmembrane region" description="Helical" evidence="8">
    <location>
        <begin position="198"/>
        <end position="220"/>
    </location>
</feature>
<evidence type="ECO:0000256" key="5">
    <source>
        <dbReference type="ARBA" id="ARBA00022989"/>
    </source>
</evidence>
<name>A0A4R1YX99_9RHOB</name>
<dbReference type="GO" id="GO:0005886">
    <property type="term" value="C:plasma membrane"/>
    <property type="evidence" value="ECO:0007669"/>
    <property type="project" value="UniProtKB-SubCell"/>
</dbReference>
<keyword evidence="3" id="KW-0808">Transferase</keyword>
<keyword evidence="5 8" id="KW-1133">Transmembrane helix</keyword>
<evidence type="ECO:0000256" key="8">
    <source>
        <dbReference type="SAM" id="Phobius"/>
    </source>
</evidence>
<feature type="transmembrane region" description="Helical" evidence="8">
    <location>
        <begin position="119"/>
        <end position="141"/>
    </location>
</feature>
<evidence type="ECO:0000256" key="1">
    <source>
        <dbReference type="ARBA" id="ARBA00004651"/>
    </source>
</evidence>
<accession>A0A4R1YX99</accession>
<dbReference type="InterPro" id="IPR018584">
    <property type="entry name" value="GT87"/>
</dbReference>
<dbReference type="GO" id="GO:0016758">
    <property type="term" value="F:hexosyltransferase activity"/>
    <property type="evidence" value="ECO:0007669"/>
    <property type="project" value="InterPro"/>
</dbReference>
<feature type="transmembrane region" description="Helical" evidence="8">
    <location>
        <begin position="377"/>
        <end position="396"/>
    </location>
</feature>
<evidence type="ECO:0000256" key="6">
    <source>
        <dbReference type="ARBA" id="ARBA00023136"/>
    </source>
</evidence>
<comment type="similarity">
    <text evidence="7">Belongs to the glycosyltransferase 87 family.</text>
</comment>
<feature type="transmembrane region" description="Helical" evidence="8">
    <location>
        <begin position="342"/>
        <end position="365"/>
    </location>
</feature>
<dbReference type="EMBL" id="SLVM01000006">
    <property type="protein sequence ID" value="TCM85840.1"/>
    <property type="molecule type" value="Genomic_DNA"/>
</dbReference>
<dbReference type="AlphaFoldDB" id="A0A4R1YX99"/>
<keyword evidence="6 8" id="KW-0472">Membrane</keyword>
<evidence type="ECO:0000256" key="3">
    <source>
        <dbReference type="ARBA" id="ARBA00022679"/>
    </source>
</evidence>
<dbReference type="Proteomes" id="UP000295277">
    <property type="component" value="Unassembled WGS sequence"/>
</dbReference>
<comment type="subcellular location">
    <subcellularLocation>
        <location evidence="1">Cell membrane</location>
        <topology evidence="1">Multi-pass membrane protein</topology>
    </subcellularLocation>
</comment>
<feature type="transmembrane region" description="Helical" evidence="8">
    <location>
        <begin position="153"/>
        <end position="186"/>
    </location>
</feature>
<feature type="transmembrane region" description="Helical" evidence="8">
    <location>
        <begin position="311"/>
        <end position="330"/>
    </location>
</feature>
<proteinExistence type="inferred from homology"/>
<keyword evidence="2" id="KW-1003">Cell membrane</keyword>
<evidence type="ECO:0000256" key="4">
    <source>
        <dbReference type="ARBA" id="ARBA00022692"/>
    </source>
</evidence>
<feature type="transmembrane region" description="Helical" evidence="8">
    <location>
        <begin position="408"/>
        <end position="427"/>
    </location>
</feature>
<evidence type="ECO:0000313" key="10">
    <source>
        <dbReference type="Proteomes" id="UP000295277"/>
    </source>
</evidence>
<comment type="caution">
    <text evidence="9">The sequence shown here is derived from an EMBL/GenBank/DDBJ whole genome shotgun (WGS) entry which is preliminary data.</text>
</comment>
<keyword evidence="10" id="KW-1185">Reference proteome</keyword>
<organism evidence="9 10">
    <name type="scientific">Rhodovulum steppense</name>
    <dbReference type="NCBI Taxonomy" id="540251"/>
    <lineage>
        <taxon>Bacteria</taxon>
        <taxon>Pseudomonadati</taxon>
        <taxon>Pseudomonadota</taxon>
        <taxon>Alphaproteobacteria</taxon>
        <taxon>Rhodobacterales</taxon>
        <taxon>Paracoccaceae</taxon>
        <taxon>Rhodovulum</taxon>
    </lineage>
</organism>
<dbReference type="OrthoDB" id="7865847at2"/>
<keyword evidence="4 8" id="KW-0812">Transmembrane</keyword>
<evidence type="ECO:0000256" key="7">
    <source>
        <dbReference type="ARBA" id="ARBA00024033"/>
    </source>
</evidence>
<evidence type="ECO:0000256" key="2">
    <source>
        <dbReference type="ARBA" id="ARBA00022475"/>
    </source>
</evidence>
<dbReference type="Pfam" id="PF09594">
    <property type="entry name" value="GT87"/>
    <property type="match status" value="1"/>
</dbReference>
<evidence type="ECO:0000313" key="9">
    <source>
        <dbReference type="EMBL" id="TCM85840.1"/>
    </source>
</evidence>